<protein>
    <recommendedName>
        <fullName evidence="5">Carnosine N-methyltransferase</fullName>
        <ecNumber evidence="4">2.1.1.22</ecNumber>
    </recommendedName>
</protein>
<accession>A0A8B9CJE0</accession>
<dbReference type="GO" id="GO:0042803">
    <property type="term" value="F:protein homodimerization activity"/>
    <property type="evidence" value="ECO:0007669"/>
    <property type="project" value="Ensembl"/>
</dbReference>
<name>A0A8B9CJE0_9AVES</name>
<keyword evidence="10" id="KW-0539">Nucleus</keyword>
<dbReference type="FunFam" id="3.40.50.150:FF:000094">
    <property type="entry name" value="Carnosine N-methyltransferase 1"/>
    <property type="match status" value="1"/>
</dbReference>
<dbReference type="GO" id="GO:0005829">
    <property type="term" value="C:cytosol"/>
    <property type="evidence" value="ECO:0007669"/>
    <property type="project" value="UniProtKB-SubCell"/>
</dbReference>
<evidence type="ECO:0000256" key="1">
    <source>
        <dbReference type="ARBA" id="ARBA00004123"/>
    </source>
</evidence>
<dbReference type="GeneTree" id="ENSGT00390000005323"/>
<dbReference type="SUPFAM" id="SSF53335">
    <property type="entry name" value="S-adenosyl-L-methionine-dependent methyltransferases"/>
    <property type="match status" value="1"/>
</dbReference>
<sequence length="493" mass="57463">MRKAMKILVVGLGGVTNGGKTTLAEKLKEMLPNCDIISQDDFFKPESEVETDERGFKLYDVLDALYMDEMVKSIHNWMNSRTCSAVVTEEPQNTRDSVKNTEDVYILIVEGFLLYNYEPLNELWNRRYFLTLPYEECKRRRRTNMHERVNRTERQFKSLPANQQCLLPQFLPHLDKIRKCIDHNQEILHTIVNDCVHMFENKEYGEDGRGKITPASTFDMDKLKSTLKQFVRDWSEEGKPERDSCYQPIISEIVKNFPKERWDFSKVNILVPGAGLGRLAWEIARLGYACQGNEWSLFMLFSSNFVLNRCSEVNSCKLYPWIHQFSNNRRSADQIRPIYFPDVDPHSLPSGSNFSMTAGDFQEIYSECNTWDCIATCFFIDTAHNVIDYIDTIWKILKPGGIWINVGPLLYHFENLANELSIELSYEDIKNVILQYGFHIEQEEEFCQYNSFLYWRTPLPAVDLSDIQNLDGETTPADKTPSRTDTMETEMET</sequence>
<evidence type="ECO:0000256" key="4">
    <source>
        <dbReference type="ARBA" id="ARBA00012003"/>
    </source>
</evidence>
<dbReference type="InterPro" id="IPR027417">
    <property type="entry name" value="P-loop_NTPase"/>
</dbReference>
<gene>
    <name evidence="13" type="primary">CARNMT1</name>
</gene>
<evidence type="ECO:0000256" key="7">
    <source>
        <dbReference type="ARBA" id="ARBA00022603"/>
    </source>
</evidence>
<keyword evidence="8" id="KW-0808">Transferase</keyword>
<dbReference type="Pfam" id="PF13238">
    <property type="entry name" value="AAA_18"/>
    <property type="match status" value="1"/>
</dbReference>
<dbReference type="SUPFAM" id="SSF52540">
    <property type="entry name" value="P-loop containing nucleoside triphosphate hydrolases"/>
    <property type="match status" value="1"/>
</dbReference>
<dbReference type="Pfam" id="PF07942">
    <property type="entry name" value="CARME"/>
    <property type="match status" value="1"/>
</dbReference>
<evidence type="ECO:0000313" key="14">
    <source>
        <dbReference type="Proteomes" id="UP000694426"/>
    </source>
</evidence>
<comment type="subcellular location">
    <subcellularLocation>
        <location evidence="2">Cytoplasm</location>
        <location evidence="2">Cytosol</location>
    </subcellularLocation>
    <subcellularLocation>
        <location evidence="1">Nucleus</location>
    </subcellularLocation>
</comment>
<dbReference type="GO" id="GO:0035498">
    <property type="term" value="P:carnosine metabolic process"/>
    <property type="evidence" value="ECO:0007669"/>
    <property type="project" value="Ensembl"/>
</dbReference>
<dbReference type="Ensembl" id="ENSABRT00000027751.1">
    <property type="protein sequence ID" value="ENSABRP00000019668.1"/>
    <property type="gene ID" value="ENSABRG00000016855.1"/>
</dbReference>
<proteinExistence type="inferred from homology"/>
<organism evidence="13 14">
    <name type="scientific">Anser brachyrhynchus</name>
    <name type="common">Pink-footed goose</name>
    <dbReference type="NCBI Taxonomy" id="132585"/>
    <lineage>
        <taxon>Eukaryota</taxon>
        <taxon>Metazoa</taxon>
        <taxon>Chordata</taxon>
        <taxon>Craniata</taxon>
        <taxon>Vertebrata</taxon>
        <taxon>Euteleostomi</taxon>
        <taxon>Archelosauria</taxon>
        <taxon>Archosauria</taxon>
        <taxon>Dinosauria</taxon>
        <taxon>Saurischia</taxon>
        <taxon>Theropoda</taxon>
        <taxon>Coelurosauria</taxon>
        <taxon>Aves</taxon>
        <taxon>Neognathae</taxon>
        <taxon>Galloanserae</taxon>
        <taxon>Anseriformes</taxon>
        <taxon>Anatidae</taxon>
        <taxon>Anserinae</taxon>
        <taxon>Anser</taxon>
    </lineage>
</organism>
<dbReference type="GO" id="GO:0030735">
    <property type="term" value="F:carnosine N-methyltransferase activity"/>
    <property type="evidence" value="ECO:0007669"/>
    <property type="project" value="UniProtKB-EC"/>
</dbReference>
<keyword evidence="14" id="KW-1185">Reference proteome</keyword>
<evidence type="ECO:0000256" key="5">
    <source>
        <dbReference type="ARBA" id="ARBA00015448"/>
    </source>
</evidence>
<evidence type="ECO:0000313" key="13">
    <source>
        <dbReference type="Ensembl" id="ENSABRP00000019668.1"/>
    </source>
</evidence>
<evidence type="ECO:0000256" key="8">
    <source>
        <dbReference type="ARBA" id="ARBA00022679"/>
    </source>
</evidence>
<dbReference type="PANTHER" id="PTHR12303:SF6">
    <property type="entry name" value="CARNOSINE N-METHYLTRANSFERASE"/>
    <property type="match status" value="1"/>
</dbReference>
<dbReference type="Proteomes" id="UP000694426">
    <property type="component" value="Unplaced"/>
</dbReference>
<comment type="similarity">
    <text evidence="3">Belongs to the carnosine N-methyltransferase family.</text>
</comment>
<keyword evidence="6" id="KW-0963">Cytoplasm</keyword>
<dbReference type="Gene3D" id="3.40.50.150">
    <property type="entry name" value="Vaccinia Virus protein VP39"/>
    <property type="match status" value="1"/>
</dbReference>
<dbReference type="GO" id="GO:0005634">
    <property type="term" value="C:nucleus"/>
    <property type="evidence" value="ECO:0007669"/>
    <property type="project" value="UniProtKB-SubCell"/>
</dbReference>
<dbReference type="GO" id="GO:0032259">
    <property type="term" value="P:methylation"/>
    <property type="evidence" value="ECO:0007669"/>
    <property type="project" value="UniProtKB-KW"/>
</dbReference>
<evidence type="ECO:0000256" key="12">
    <source>
        <dbReference type="SAM" id="MobiDB-lite"/>
    </source>
</evidence>
<dbReference type="Gene3D" id="3.40.50.300">
    <property type="entry name" value="P-loop containing nucleotide triphosphate hydrolases"/>
    <property type="match status" value="1"/>
</dbReference>
<keyword evidence="7" id="KW-0489">Methyltransferase</keyword>
<comment type="function">
    <text evidence="11">N-methyltransferase that catalyzes the formation of anserine (beta-alanyl-N(Pi)-methyl-L-histidine) from carnosine. Anserine, a methylated derivative of carnosine (beta-alanyl-L-histidine), is an abundant constituent of vertebrate skeletal muscles. Also methylates other L-histidine-containing di- and tripeptides such as Gly-Gly-His, Gly-His and homocarnosine (GABA-His).</text>
</comment>
<dbReference type="AlphaFoldDB" id="A0A8B9CJE0"/>
<evidence type="ECO:0000256" key="10">
    <source>
        <dbReference type="ARBA" id="ARBA00023242"/>
    </source>
</evidence>
<feature type="region of interest" description="Disordered" evidence="12">
    <location>
        <begin position="469"/>
        <end position="493"/>
    </location>
</feature>
<dbReference type="SMART" id="SM01296">
    <property type="entry name" value="N2227"/>
    <property type="match status" value="1"/>
</dbReference>
<dbReference type="InterPro" id="IPR029063">
    <property type="entry name" value="SAM-dependent_MTases_sf"/>
</dbReference>
<evidence type="ECO:0000256" key="3">
    <source>
        <dbReference type="ARBA" id="ARBA00010086"/>
    </source>
</evidence>
<dbReference type="CDD" id="cd02024">
    <property type="entry name" value="NRK1"/>
    <property type="match status" value="1"/>
</dbReference>
<dbReference type="PANTHER" id="PTHR12303">
    <property type="entry name" value="CARNOSINE N-METHYLTRANSFERASE"/>
    <property type="match status" value="1"/>
</dbReference>
<evidence type="ECO:0000256" key="9">
    <source>
        <dbReference type="ARBA" id="ARBA00022691"/>
    </source>
</evidence>
<reference evidence="13" key="1">
    <citation type="submission" date="2025-08" db="UniProtKB">
        <authorList>
            <consortium name="Ensembl"/>
        </authorList>
    </citation>
    <scope>IDENTIFICATION</scope>
</reference>
<reference evidence="13" key="2">
    <citation type="submission" date="2025-09" db="UniProtKB">
        <authorList>
            <consortium name="Ensembl"/>
        </authorList>
    </citation>
    <scope>IDENTIFICATION</scope>
</reference>
<evidence type="ECO:0000256" key="6">
    <source>
        <dbReference type="ARBA" id="ARBA00022490"/>
    </source>
</evidence>
<evidence type="ECO:0000256" key="11">
    <source>
        <dbReference type="ARBA" id="ARBA00054322"/>
    </source>
</evidence>
<evidence type="ECO:0000256" key="2">
    <source>
        <dbReference type="ARBA" id="ARBA00004514"/>
    </source>
</evidence>
<keyword evidence="9" id="KW-0949">S-adenosyl-L-methionine</keyword>
<dbReference type="InterPro" id="IPR012901">
    <property type="entry name" value="CARME"/>
</dbReference>
<dbReference type="EC" id="2.1.1.22" evidence="4"/>